<dbReference type="InterPro" id="IPR002110">
    <property type="entry name" value="Ankyrin_rpt"/>
</dbReference>
<dbReference type="EMBL" id="CADCXV010000882">
    <property type="protein sequence ID" value="CAB0037961.1"/>
    <property type="molecule type" value="Genomic_DNA"/>
</dbReference>
<feature type="repeat" description="ANK" evidence="3">
    <location>
        <begin position="287"/>
        <end position="314"/>
    </location>
</feature>
<evidence type="ECO:0000313" key="5">
    <source>
        <dbReference type="Proteomes" id="UP000479190"/>
    </source>
</evidence>
<keyword evidence="1" id="KW-0677">Repeat</keyword>
<dbReference type="PANTHER" id="PTHR24198">
    <property type="entry name" value="ANKYRIN REPEAT AND PROTEIN KINASE DOMAIN-CONTAINING PROTEIN"/>
    <property type="match status" value="1"/>
</dbReference>
<dbReference type="PRINTS" id="PR01415">
    <property type="entry name" value="ANKYRIN"/>
</dbReference>
<keyword evidence="2 3" id="KW-0040">ANK repeat</keyword>
<dbReference type="PROSITE" id="PS50297">
    <property type="entry name" value="ANK_REP_REGION"/>
    <property type="match status" value="2"/>
</dbReference>
<dbReference type="Proteomes" id="UP000479190">
    <property type="component" value="Unassembled WGS sequence"/>
</dbReference>
<evidence type="ECO:0000256" key="2">
    <source>
        <dbReference type="ARBA" id="ARBA00023043"/>
    </source>
</evidence>
<dbReference type="PROSITE" id="PS50088">
    <property type="entry name" value="ANK_REPEAT"/>
    <property type="match status" value="2"/>
</dbReference>
<dbReference type="Pfam" id="PF12796">
    <property type="entry name" value="Ank_2"/>
    <property type="match status" value="1"/>
</dbReference>
<protein>
    <submittedName>
        <fullName evidence="4">Uncharacterized protein</fullName>
    </submittedName>
</protein>
<proteinExistence type="predicted"/>
<dbReference type="OrthoDB" id="496981at2759"/>
<sequence length="555" mass="64486">MSDSSDNESVEFDESFWDDTIYSDDDRKRLKNCSVDEAVAILISLLDEIDWTLEIQRLRLHEVLNYLVSKEWRGENLREIITARQIELLIWDSAMRMLNNDFALQSVFYQDTCFIDFFINTVGYRRQPQLDEAGRPSSRGLTLLHQMARLPAADRNLQKFRIVTLLFEIYNRHDVNYTDEDGLTHFHVACMAGLYRNVERFLAFRPDLDCVWRETGDTPLHLALRYDHREVCELLLMRGADPNLANKKGQTALHFVCWKKDIYLAKLLFEVSDKRNRPVGLDARNEKGRTALELAAARLSPDLVDLLLDRGADLASFVFPTEEDLDEALTKDPPPLLARAAGLMAVIESLESRGYELDLSHVMVVVKFFVKHELFWRGSEFCEDLASVANRFTIFPRMEYGARALEIAGENSETRTTPRLSLGDLMRLRPEEAEQVVKYKDYIALSDSDLLKSLNQALIVQEYWLALNQALIVQEYWLAYQRLLCEKLARGFFRSMALYPFWKLIHFRLSMELCEWIIYKLKNEDLCNILLANELMDKRKKNEGDNVVNSCDSNK</sequence>
<name>A0A6H5ILC5_9HYME</name>
<dbReference type="SUPFAM" id="SSF48403">
    <property type="entry name" value="Ankyrin repeat"/>
    <property type="match status" value="1"/>
</dbReference>
<feature type="repeat" description="ANK" evidence="3">
    <location>
        <begin position="215"/>
        <end position="247"/>
    </location>
</feature>
<dbReference type="InterPro" id="IPR036770">
    <property type="entry name" value="Ankyrin_rpt-contain_sf"/>
</dbReference>
<gene>
    <name evidence="4" type="ORF">TBRA_LOCUS9762</name>
</gene>
<evidence type="ECO:0000256" key="1">
    <source>
        <dbReference type="ARBA" id="ARBA00022737"/>
    </source>
</evidence>
<keyword evidence="5" id="KW-1185">Reference proteome</keyword>
<reference evidence="4 5" key="1">
    <citation type="submission" date="2020-02" db="EMBL/GenBank/DDBJ databases">
        <authorList>
            <person name="Ferguson B K."/>
        </authorList>
    </citation>
    <scope>NUCLEOTIDE SEQUENCE [LARGE SCALE GENOMIC DNA]</scope>
</reference>
<organism evidence="4 5">
    <name type="scientific">Trichogramma brassicae</name>
    <dbReference type="NCBI Taxonomy" id="86971"/>
    <lineage>
        <taxon>Eukaryota</taxon>
        <taxon>Metazoa</taxon>
        <taxon>Ecdysozoa</taxon>
        <taxon>Arthropoda</taxon>
        <taxon>Hexapoda</taxon>
        <taxon>Insecta</taxon>
        <taxon>Pterygota</taxon>
        <taxon>Neoptera</taxon>
        <taxon>Endopterygota</taxon>
        <taxon>Hymenoptera</taxon>
        <taxon>Apocrita</taxon>
        <taxon>Proctotrupomorpha</taxon>
        <taxon>Chalcidoidea</taxon>
        <taxon>Trichogrammatidae</taxon>
        <taxon>Trichogramma</taxon>
    </lineage>
</organism>
<dbReference type="Gene3D" id="1.25.40.20">
    <property type="entry name" value="Ankyrin repeat-containing domain"/>
    <property type="match status" value="2"/>
</dbReference>
<dbReference type="PANTHER" id="PTHR24198:SF165">
    <property type="entry name" value="ANKYRIN REPEAT-CONTAINING PROTEIN-RELATED"/>
    <property type="match status" value="1"/>
</dbReference>
<dbReference type="SMART" id="SM00248">
    <property type="entry name" value="ANK"/>
    <property type="match status" value="4"/>
</dbReference>
<evidence type="ECO:0000313" key="4">
    <source>
        <dbReference type="EMBL" id="CAB0037961.1"/>
    </source>
</evidence>
<accession>A0A6H5ILC5</accession>
<evidence type="ECO:0000256" key="3">
    <source>
        <dbReference type="PROSITE-ProRule" id="PRU00023"/>
    </source>
</evidence>
<dbReference type="AlphaFoldDB" id="A0A6H5ILC5"/>